<dbReference type="SUPFAM" id="SSF47170">
    <property type="entry name" value="Aspartate receptor, ligand-binding domain"/>
    <property type="match status" value="1"/>
</dbReference>
<dbReference type="FunFam" id="1.10.287.950:FF:000001">
    <property type="entry name" value="Methyl-accepting chemotaxis sensory transducer"/>
    <property type="match status" value="1"/>
</dbReference>
<dbReference type="Gene3D" id="1.20.120.30">
    <property type="entry name" value="Aspartate receptor, ligand-binding domain"/>
    <property type="match status" value="1"/>
</dbReference>
<dbReference type="PROSITE" id="PS50885">
    <property type="entry name" value="HAMP"/>
    <property type="match status" value="1"/>
</dbReference>
<evidence type="ECO:0000256" key="12">
    <source>
        <dbReference type="SAM" id="MobiDB-lite"/>
    </source>
</evidence>
<evidence type="ECO:0000256" key="3">
    <source>
        <dbReference type="ARBA" id="ARBA00022481"/>
    </source>
</evidence>
<accession>A0AAE7CXH5</accession>
<evidence type="ECO:0000256" key="1">
    <source>
        <dbReference type="ARBA" id="ARBA00004429"/>
    </source>
</evidence>
<evidence type="ECO:0000259" key="14">
    <source>
        <dbReference type="PROSITE" id="PS50111"/>
    </source>
</evidence>
<keyword evidence="2" id="KW-1003">Cell membrane</keyword>
<keyword evidence="4" id="KW-0145">Chemotaxis</keyword>
<evidence type="ECO:0000313" key="16">
    <source>
        <dbReference type="EMBL" id="QIZ49836.1"/>
    </source>
</evidence>
<dbReference type="InterPro" id="IPR004090">
    <property type="entry name" value="Chemotax_Me-accpt_rcpt"/>
</dbReference>
<dbReference type="PANTHER" id="PTHR43531">
    <property type="entry name" value="PROTEIN ICFG"/>
    <property type="match status" value="1"/>
</dbReference>
<dbReference type="RefSeq" id="WP_168361463.1">
    <property type="nucleotide sequence ID" value="NZ_CP033622.1"/>
</dbReference>
<dbReference type="Pfam" id="PF00015">
    <property type="entry name" value="MCPsignal"/>
    <property type="match status" value="1"/>
</dbReference>
<evidence type="ECO:0000313" key="17">
    <source>
        <dbReference type="Proteomes" id="UP000500801"/>
    </source>
</evidence>
<feature type="domain" description="HAMP" evidence="15">
    <location>
        <begin position="224"/>
        <end position="276"/>
    </location>
</feature>
<keyword evidence="8 13" id="KW-0472">Membrane</keyword>
<evidence type="ECO:0000256" key="6">
    <source>
        <dbReference type="ARBA" id="ARBA00022692"/>
    </source>
</evidence>
<keyword evidence="3" id="KW-0488">Methylation</keyword>
<comment type="similarity">
    <text evidence="10">Belongs to the methyl-accepting chemotaxis (MCP) protein family.</text>
</comment>
<dbReference type="InterPro" id="IPR035440">
    <property type="entry name" value="4HB_MCP_dom_sf"/>
</dbReference>
<evidence type="ECO:0000256" key="13">
    <source>
        <dbReference type="SAM" id="Phobius"/>
    </source>
</evidence>
<evidence type="ECO:0000256" key="5">
    <source>
        <dbReference type="ARBA" id="ARBA00022519"/>
    </source>
</evidence>
<dbReference type="SMART" id="SM00304">
    <property type="entry name" value="HAMP"/>
    <property type="match status" value="1"/>
</dbReference>
<proteinExistence type="inferred from homology"/>
<dbReference type="PRINTS" id="PR00260">
    <property type="entry name" value="CHEMTRNSDUCR"/>
</dbReference>
<feature type="transmembrane region" description="Helical" evidence="13">
    <location>
        <begin position="20"/>
        <end position="42"/>
    </location>
</feature>
<evidence type="ECO:0000256" key="9">
    <source>
        <dbReference type="ARBA" id="ARBA00023224"/>
    </source>
</evidence>
<evidence type="ECO:0000259" key="15">
    <source>
        <dbReference type="PROSITE" id="PS50885"/>
    </source>
</evidence>
<name>A0AAE7CXH5_9GAMM</name>
<dbReference type="Proteomes" id="UP000500801">
    <property type="component" value="Chromosome"/>
</dbReference>
<dbReference type="InterPro" id="IPR003660">
    <property type="entry name" value="HAMP_dom"/>
</dbReference>
<feature type="domain" description="Methyl-accepting transducer" evidence="14">
    <location>
        <begin position="281"/>
        <end position="510"/>
    </location>
</feature>
<evidence type="ECO:0000256" key="11">
    <source>
        <dbReference type="PROSITE-ProRule" id="PRU00284"/>
    </source>
</evidence>
<dbReference type="PANTHER" id="PTHR43531:SF5">
    <property type="entry name" value="METHYL-ACCEPTING CHEMOTAXIS PROTEIN III"/>
    <property type="match status" value="1"/>
</dbReference>
<keyword evidence="7 13" id="KW-1133">Transmembrane helix</keyword>
<dbReference type="CDD" id="cd11386">
    <property type="entry name" value="MCP_signal"/>
    <property type="match status" value="1"/>
</dbReference>
<dbReference type="GO" id="GO:0007165">
    <property type="term" value="P:signal transduction"/>
    <property type="evidence" value="ECO:0007669"/>
    <property type="project" value="UniProtKB-KW"/>
</dbReference>
<dbReference type="CDD" id="cd06225">
    <property type="entry name" value="HAMP"/>
    <property type="match status" value="1"/>
</dbReference>
<feature type="compositionally biased region" description="Polar residues" evidence="12">
    <location>
        <begin position="330"/>
        <end position="345"/>
    </location>
</feature>
<organism evidence="16 17">
    <name type="scientific">Dickeya zeae</name>
    <dbReference type="NCBI Taxonomy" id="204042"/>
    <lineage>
        <taxon>Bacteria</taxon>
        <taxon>Pseudomonadati</taxon>
        <taxon>Pseudomonadota</taxon>
        <taxon>Gammaproteobacteria</taxon>
        <taxon>Enterobacterales</taxon>
        <taxon>Pectobacteriaceae</taxon>
        <taxon>Dickeya</taxon>
    </lineage>
</organism>
<reference evidence="16 17" key="1">
    <citation type="submission" date="2018-11" db="EMBL/GenBank/DDBJ databases">
        <title>Complete genome sequence of Dickeya zeae strain CE1 infecting Canna edulis Ker-Gawl. in China.</title>
        <authorList>
            <person name="Zhang J."/>
            <person name="Lin B."/>
            <person name="Shen H."/>
            <person name="Jiang S."/>
            <person name="Pu X."/>
            <person name="Sun D."/>
        </authorList>
    </citation>
    <scope>NUCLEOTIDE SEQUENCE [LARGE SCALE GENOMIC DNA]</scope>
    <source>
        <strain evidence="16 17">CE1</strain>
    </source>
</reference>
<dbReference type="AlphaFoldDB" id="A0AAE7CXH5"/>
<keyword evidence="9 11" id="KW-0807">Transducer</keyword>
<dbReference type="PROSITE" id="PS50111">
    <property type="entry name" value="CHEMOTAXIS_TRANSDUC_2"/>
    <property type="match status" value="1"/>
</dbReference>
<dbReference type="InterPro" id="IPR003122">
    <property type="entry name" value="Tar_rcpt_lig-bd"/>
</dbReference>
<dbReference type="Pfam" id="PF00672">
    <property type="entry name" value="HAMP"/>
    <property type="match status" value="1"/>
</dbReference>
<feature type="region of interest" description="Disordered" evidence="12">
    <location>
        <begin position="330"/>
        <end position="349"/>
    </location>
</feature>
<dbReference type="InterPro" id="IPR051310">
    <property type="entry name" value="MCP_chemotaxis"/>
</dbReference>
<protein>
    <submittedName>
        <fullName evidence="16">HAMP domain-containing protein</fullName>
    </submittedName>
</protein>
<dbReference type="Gene3D" id="1.10.287.950">
    <property type="entry name" value="Methyl-accepting chemotaxis protein"/>
    <property type="match status" value="1"/>
</dbReference>
<feature type="transmembrane region" description="Helical" evidence="13">
    <location>
        <begin position="202"/>
        <end position="222"/>
    </location>
</feature>
<gene>
    <name evidence="16" type="ORF">DWG24_03055</name>
</gene>
<dbReference type="SMART" id="SM00283">
    <property type="entry name" value="MA"/>
    <property type="match status" value="1"/>
</dbReference>
<dbReference type="InterPro" id="IPR004089">
    <property type="entry name" value="MCPsignal_dom"/>
</dbReference>
<sequence length="568" mass="60784">MAEQKGNISSINNIRLVTLFITLLTIILVLFALSIGTASYFLKQSNASLERANLVSDIRAGVSSSMDQLRVSRQLLVQAVASSRIGDTEAYKQAFTEGLDRIKSSQKRFDEYMARTDKSGQETAMDSELTANYTAYRDKIMLPMVEFVRNGEFENTIELETTLARQLDTNYALQVRKEVKYLTDHANSINAQASANARLGNILMGASFILAILLAALTYLVIRRAILVPVNVLIARIQKIAQGDLTQPAEHLGRNEIGILGQNLQHMQESLTNTVTVVREGADSIYQGASEISAGNVDLSSRTEQQAAALEQTAASMEELTSTVKQNSDNANHASQLARNASSKAEQGGSIVQDVVRTMGDISSSSRKISEITSVINSIAFQTNILALNAAVEAARAGEQGRGFAVVAGEVRSLAQRSAQAAKEIESLIGESGKLVDAGSVLVAKAGDTMDEIVKAVVSVTDIMGEIASASDEQSRGIGQVNQAVLEMEGTTQQNASLVQEASAAASSLESQAERLTQAVAVFKLSHRRDSDSARASLPSRPTLQAIPAVAALGAGKGSRSNQNWETF</sequence>
<evidence type="ECO:0000256" key="10">
    <source>
        <dbReference type="ARBA" id="ARBA00029447"/>
    </source>
</evidence>
<comment type="subcellular location">
    <subcellularLocation>
        <location evidence="1">Cell inner membrane</location>
        <topology evidence="1">Multi-pass membrane protein</topology>
    </subcellularLocation>
</comment>
<dbReference type="GO" id="GO:0006935">
    <property type="term" value="P:chemotaxis"/>
    <property type="evidence" value="ECO:0007669"/>
    <property type="project" value="UniProtKB-KW"/>
</dbReference>
<evidence type="ECO:0000256" key="8">
    <source>
        <dbReference type="ARBA" id="ARBA00023136"/>
    </source>
</evidence>
<dbReference type="EMBL" id="CP033622">
    <property type="protein sequence ID" value="QIZ49836.1"/>
    <property type="molecule type" value="Genomic_DNA"/>
</dbReference>
<evidence type="ECO:0000256" key="4">
    <source>
        <dbReference type="ARBA" id="ARBA00022500"/>
    </source>
</evidence>
<dbReference type="GO" id="GO:0004888">
    <property type="term" value="F:transmembrane signaling receptor activity"/>
    <property type="evidence" value="ECO:0007669"/>
    <property type="project" value="InterPro"/>
</dbReference>
<evidence type="ECO:0000256" key="7">
    <source>
        <dbReference type="ARBA" id="ARBA00022989"/>
    </source>
</evidence>
<keyword evidence="6 13" id="KW-0812">Transmembrane</keyword>
<keyword evidence="5" id="KW-0997">Cell inner membrane</keyword>
<evidence type="ECO:0000256" key="2">
    <source>
        <dbReference type="ARBA" id="ARBA00022475"/>
    </source>
</evidence>
<dbReference type="GO" id="GO:0005886">
    <property type="term" value="C:plasma membrane"/>
    <property type="evidence" value="ECO:0007669"/>
    <property type="project" value="UniProtKB-SubCell"/>
</dbReference>
<dbReference type="Pfam" id="PF02203">
    <property type="entry name" value="TarH"/>
    <property type="match status" value="1"/>
</dbReference>
<dbReference type="SUPFAM" id="SSF58104">
    <property type="entry name" value="Methyl-accepting chemotaxis protein (MCP) signaling domain"/>
    <property type="match status" value="1"/>
</dbReference>